<dbReference type="InterPro" id="IPR006059">
    <property type="entry name" value="SBP"/>
</dbReference>
<dbReference type="PANTHER" id="PTHR30222">
    <property type="entry name" value="SPERMIDINE/PUTRESCINE-BINDING PERIPLASMIC PROTEIN"/>
    <property type="match status" value="1"/>
</dbReference>
<dbReference type="RefSeq" id="WP_084564162.1">
    <property type="nucleotide sequence ID" value="NZ_FRXO01000002.1"/>
</dbReference>
<keyword evidence="2" id="KW-0574">Periplasm</keyword>
<evidence type="ECO:0000256" key="1">
    <source>
        <dbReference type="ARBA" id="ARBA00022729"/>
    </source>
</evidence>
<reference evidence="3 4" key="1">
    <citation type="submission" date="2016-12" db="EMBL/GenBank/DDBJ databases">
        <authorList>
            <person name="Song W.-J."/>
            <person name="Kurnit D.M."/>
        </authorList>
    </citation>
    <scope>NUCLEOTIDE SEQUENCE [LARGE SCALE GENOMIC DNA]</scope>
    <source>
        <strain evidence="3 4">DSM 19599</strain>
    </source>
</reference>
<dbReference type="Gene3D" id="3.40.190.10">
    <property type="entry name" value="Periplasmic binding protein-like II"/>
    <property type="match status" value="2"/>
</dbReference>
<organism evidence="3 4">
    <name type="scientific">Pseudoxanthobacter soli DSM 19599</name>
    <dbReference type="NCBI Taxonomy" id="1123029"/>
    <lineage>
        <taxon>Bacteria</taxon>
        <taxon>Pseudomonadati</taxon>
        <taxon>Pseudomonadota</taxon>
        <taxon>Alphaproteobacteria</taxon>
        <taxon>Hyphomicrobiales</taxon>
        <taxon>Segnochrobactraceae</taxon>
        <taxon>Pseudoxanthobacter</taxon>
    </lineage>
</organism>
<evidence type="ECO:0000313" key="3">
    <source>
        <dbReference type="EMBL" id="SHO63416.1"/>
    </source>
</evidence>
<evidence type="ECO:0000256" key="2">
    <source>
        <dbReference type="ARBA" id="ARBA00022764"/>
    </source>
</evidence>
<name>A0A1M7ZFG8_9HYPH</name>
<dbReference type="EMBL" id="FRXO01000002">
    <property type="protein sequence ID" value="SHO63416.1"/>
    <property type="molecule type" value="Genomic_DNA"/>
</dbReference>
<dbReference type="AlphaFoldDB" id="A0A1M7ZFG8"/>
<protein>
    <submittedName>
        <fullName evidence="3">Spermidine/putrescine transport system substrate-binding protein</fullName>
    </submittedName>
</protein>
<evidence type="ECO:0000313" key="4">
    <source>
        <dbReference type="Proteomes" id="UP000186406"/>
    </source>
</evidence>
<dbReference type="PROSITE" id="PS51318">
    <property type="entry name" value="TAT"/>
    <property type="match status" value="1"/>
</dbReference>
<dbReference type="OrthoDB" id="181600at2"/>
<dbReference type="InterPro" id="IPR006311">
    <property type="entry name" value="TAT_signal"/>
</dbReference>
<proteinExistence type="predicted"/>
<accession>A0A1M7ZFG8</accession>
<gene>
    <name evidence="3" type="ORF">SAMN02745172_01377</name>
</gene>
<dbReference type="Proteomes" id="UP000186406">
    <property type="component" value="Unassembled WGS sequence"/>
</dbReference>
<sequence length="389" mass="42387">MTQDQSKGMRPASMGPISRRTMLRGLGAGAALAAGGALPGLPGFGRGSAAAAETINYMCWEGYNSPAILDPFQKANDVSISVDLITDSAGGFAKLAAGAYRDFDLVSSDGPWIARMGPAGIARYIDDASFAEQNAEFYPQFRAPFAPLQFEGKTTGLPTRWGWVGPTVNTKFDKLETWSSYAPVFDPAYRDKICLLDWGDWPIMPLALYAGVDPYKELDQHALDEVRKVLRAAFKNTRAIVADLAVAQKGLIDGSFRCLVGGGTYCTSSLRLQGHDYIQSIVPEPKDGLKQGIIWMEATGLTDNGKPAGVADKFLKYIVSPDVQVKLAITEATCNLVPNQKAEALFTPEQKSALQMDYMWHAWDNSMFHTIAPNVDEMLAIWQEELAAR</sequence>
<keyword evidence="4" id="KW-1185">Reference proteome</keyword>
<dbReference type="STRING" id="1123029.SAMN02745172_01377"/>
<dbReference type="PANTHER" id="PTHR30222:SF17">
    <property type="entry name" value="SPERMIDINE_PUTRESCINE-BINDING PERIPLASMIC PROTEIN"/>
    <property type="match status" value="1"/>
</dbReference>
<keyword evidence="1" id="KW-0732">Signal</keyword>
<dbReference type="SUPFAM" id="SSF53850">
    <property type="entry name" value="Periplasmic binding protein-like II"/>
    <property type="match status" value="1"/>
</dbReference>
<dbReference type="Pfam" id="PF13416">
    <property type="entry name" value="SBP_bac_8"/>
    <property type="match status" value="1"/>
</dbReference>